<evidence type="ECO:0000313" key="3">
    <source>
        <dbReference type="Proteomes" id="UP000499080"/>
    </source>
</evidence>
<name>A0A4Y2HN46_ARAVE</name>
<dbReference type="Proteomes" id="UP000499080">
    <property type="component" value="Unassembled WGS sequence"/>
</dbReference>
<reference evidence="2 3" key="1">
    <citation type="journal article" date="2019" name="Sci. Rep.">
        <title>Orb-weaving spider Araneus ventricosus genome elucidates the spidroin gene catalogue.</title>
        <authorList>
            <person name="Kono N."/>
            <person name="Nakamura H."/>
            <person name="Ohtoshi R."/>
            <person name="Moran D.A.P."/>
            <person name="Shinohara A."/>
            <person name="Yoshida Y."/>
            <person name="Fujiwara M."/>
            <person name="Mori M."/>
            <person name="Tomita M."/>
            <person name="Arakawa K."/>
        </authorList>
    </citation>
    <scope>NUCLEOTIDE SEQUENCE [LARGE SCALE GENOMIC DNA]</scope>
</reference>
<dbReference type="Pfam" id="PF14529">
    <property type="entry name" value="Exo_endo_phos_2"/>
    <property type="match status" value="1"/>
</dbReference>
<proteinExistence type="predicted"/>
<gene>
    <name evidence="2" type="ORF">AVEN_251976_1</name>
</gene>
<organism evidence="2 3">
    <name type="scientific">Araneus ventricosus</name>
    <name type="common">Orbweaver spider</name>
    <name type="synonym">Epeira ventricosa</name>
    <dbReference type="NCBI Taxonomy" id="182803"/>
    <lineage>
        <taxon>Eukaryota</taxon>
        <taxon>Metazoa</taxon>
        <taxon>Ecdysozoa</taxon>
        <taxon>Arthropoda</taxon>
        <taxon>Chelicerata</taxon>
        <taxon>Arachnida</taxon>
        <taxon>Araneae</taxon>
        <taxon>Araneomorphae</taxon>
        <taxon>Entelegynae</taxon>
        <taxon>Araneoidea</taxon>
        <taxon>Araneidae</taxon>
        <taxon>Araneus</taxon>
    </lineage>
</organism>
<protein>
    <recommendedName>
        <fullName evidence="1">Endonuclease/exonuclease/phosphatase domain-containing protein</fullName>
    </recommendedName>
</protein>
<dbReference type="InterPro" id="IPR036691">
    <property type="entry name" value="Endo/exonu/phosph_ase_sf"/>
</dbReference>
<dbReference type="InterPro" id="IPR005135">
    <property type="entry name" value="Endo/exonuclease/phosphatase"/>
</dbReference>
<sequence length="99" mass="11120">MAPSLITVCSIYLPPSACVNQSDLSALVNELPPHFIIIDVFNCHSPLWGSGNVNPRGRQIKELINTHSLCLRNNREHAYLHHRSRSFHSLHLAISIISE</sequence>
<evidence type="ECO:0000259" key="1">
    <source>
        <dbReference type="Pfam" id="PF14529"/>
    </source>
</evidence>
<dbReference type="OrthoDB" id="6436865at2759"/>
<dbReference type="SUPFAM" id="SSF56219">
    <property type="entry name" value="DNase I-like"/>
    <property type="match status" value="1"/>
</dbReference>
<dbReference type="Gene3D" id="3.60.10.10">
    <property type="entry name" value="Endonuclease/exonuclease/phosphatase"/>
    <property type="match status" value="1"/>
</dbReference>
<dbReference type="AlphaFoldDB" id="A0A4Y2HN46"/>
<comment type="caution">
    <text evidence="2">The sequence shown here is derived from an EMBL/GenBank/DDBJ whole genome shotgun (WGS) entry which is preliminary data.</text>
</comment>
<dbReference type="GO" id="GO:0003824">
    <property type="term" value="F:catalytic activity"/>
    <property type="evidence" value="ECO:0007669"/>
    <property type="project" value="InterPro"/>
</dbReference>
<keyword evidence="3" id="KW-1185">Reference proteome</keyword>
<evidence type="ECO:0000313" key="2">
    <source>
        <dbReference type="EMBL" id="GBM66559.1"/>
    </source>
</evidence>
<feature type="domain" description="Endonuclease/exonuclease/phosphatase" evidence="1">
    <location>
        <begin position="6"/>
        <end position="83"/>
    </location>
</feature>
<dbReference type="EMBL" id="BGPR01002033">
    <property type="protein sequence ID" value="GBM66559.1"/>
    <property type="molecule type" value="Genomic_DNA"/>
</dbReference>
<accession>A0A4Y2HN46</accession>